<dbReference type="AlphaFoldDB" id="A0A5K7ZVD3"/>
<reference evidence="1 2" key="1">
    <citation type="submission" date="2019-11" db="EMBL/GenBank/DDBJ databases">
        <title>Comparative genomics of hydrocarbon-degrading Desulfosarcina strains.</title>
        <authorList>
            <person name="Watanabe M."/>
            <person name="Kojima H."/>
            <person name="Fukui M."/>
        </authorList>
    </citation>
    <scope>NUCLEOTIDE SEQUENCE [LARGE SCALE GENOMIC DNA]</scope>
    <source>
        <strain evidence="1 2">28bB2T</strain>
    </source>
</reference>
<proteinExistence type="predicted"/>
<evidence type="ECO:0008006" key="3">
    <source>
        <dbReference type="Google" id="ProtNLM"/>
    </source>
</evidence>
<dbReference type="KEGG" id="dov:DSCO28_46970"/>
<sequence length="367" mass="41948">MKPKRHTIAGHRGLTRRQLLAVGTLNLLGWAAFPMRTVAAPFENDLKLVAHIPEMVEREGPLRVFRDYAADPDNEIEQHLRRELVQRSELLSKIKARIGFERKVRFSVEDLEVRLMFVPQSDKRHAAAYQRYCQDITDYLFEINRAENFYSSITSPHEDHPVISETGVSAFIVHRLAKAYRAVCRFTAESGKSVKYAASGAIFSNHLGAVDLEIERLAPGRFGLRRPPFTIWQNSGAEFFSLMAIPVEETLHYYLGRATDRLLDASLRQDPSKSLAAAKQMADEWMAVEESVVGGLVDRVLARYCDRYPGGLPDNLNFERWAGNVPDLSQYRYRRQGIQLVRTLGIHRSIGLYMEDPGRFREQLKLT</sequence>
<dbReference type="RefSeq" id="WP_155324152.1">
    <property type="nucleotide sequence ID" value="NZ_AP021876.1"/>
</dbReference>
<dbReference type="Proteomes" id="UP000425960">
    <property type="component" value="Chromosome"/>
</dbReference>
<gene>
    <name evidence="1" type="ORF">DSCO28_46970</name>
</gene>
<organism evidence="1 2">
    <name type="scientific">Desulfosarcina ovata subsp. sediminis</name>
    <dbReference type="NCBI Taxonomy" id="885957"/>
    <lineage>
        <taxon>Bacteria</taxon>
        <taxon>Pseudomonadati</taxon>
        <taxon>Thermodesulfobacteriota</taxon>
        <taxon>Desulfobacteria</taxon>
        <taxon>Desulfobacterales</taxon>
        <taxon>Desulfosarcinaceae</taxon>
        <taxon>Desulfosarcina</taxon>
    </lineage>
</organism>
<name>A0A5K7ZVD3_9BACT</name>
<protein>
    <recommendedName>
        <fullName evidence="3">DUF885 domain-containing protein</fullName>
    </recommendedName>
</protein>
<accession>A0A5K7ZVD3</accession>
<evidence type="ECO:0000313" key="2">
    <source>
        <dbReference type="Proteomes" id="UP000425960"/>
    </source>
</evidence>
<evidence type="ECO:0000313" key="1">
    <source>
        <dbReference type="EMBL" id="BBO84131.1"/>
    </source>
</evidence>
<dbReference type="EMBL" id="AP021876">
    <property type="protein sequence ID" value="BBO84131.1"/>
    <property type="molecule type" value="Genomic_DNA"/>
</dbReference>